<reference evidence="4" key="1">
    <citation type="submission" date="2023-07" db="EMBL/GenBank/DDBJ databases">
        <title>Sorghum-associated microbial communities from plants grown in Nebraska, USA.</title>
        <authorList>
            <person name="Schachtman D."/>
        </authorList>
    </citation>
    <scope>NUCLEOTIDE SEQUENCE</scope>
    <source>
        <strain evidence="4">DS2795</strain>
    </source>
</reference>
<evidence type="ECO:0000313" key="5">
    <source>
        <dbReference type="Proteomes" id="UP001244295"/>
    </source>
</evidence>
<dbReference type="GO" id="GO:0000731">
    <property type="term" value="P:DNA synthesis involved in DNA repair"/>
    <property type="evidence" value="ECO:0007669"/>
    <property type="project" value="TreeGrafter"/>
</dbReference>
<dbReference type="Proteomes" id="UP001244295">
    <property type="component" value="Unassembled WGS sequence"/>
</dbReference>
<evidence type="ECO:0000256" key="1">
    <source>
        <dbReference type="SAM" id="Coils"/>
    </source>
</evidence>
<dbReference type="GO" id="GO:0005524">
    <property type="term" value="F:ATP binding"/>
    <property type="evidence" value="ECO:0007669"/>
    <property type="project" value="UniProtKB-KW"/>
</dbReference>
<dbReference type="AlphaFoldDB" id="A0AAW8DS05"/>
<accession>A0AAW8DS05</accession>
<dbReference type="SUPFAM" id="SSF52540">
    <property type="entry name" value="P-loop containing nucleoside triphosphate hydrolases"/>
    <property type="match status" value="1"/>
</dbReference>
<organism evidence="4 5">
    <name type="scientific">Variovorax boronicumulans</name>
    <dbReference type="NCBI Taxonomy" id="436515"/>
    <lineage>
        <taxon>Bacteria</taxon>
        <taxon>Pseudomonadati</taxon>
        <taxon>Pseudomonadota</taxon>
        <taxon>Betaproteobacteria</taxon>
        <taxon>Burkholderiales</taxon>
        <taxon>Comamonadaceae</taxon>
        <taxon>Variovorax</taxon>
    </lineage>
</organism>
<protein>
    <submittedName>
        <fullName evidence="4">ATP-binding protein involved in virulence</fullName>
    </submittedName>
</protein>
<evidence type="ECO:0000259" key="3">
    <source>
        <dbReference type="Pfam" id="PF13476"/>
    </source>
</evidence>
<dbReference type="PANTHER" id="PTHR32182">
    <property type="entry name" value="DNA REPLICATION AND REPAIR PROTEIN RECF"/>
    <property type="match status" value="1"/>
</dbReference>
<dbReference type="Pfam" id="PF13476">
    <property type="entry name" value="AAA_23"/>
    <property type="match status" value="1"/>
</dbReference>
<keyword evidence="1" id="KW-0175">Coiled coil</keyword>
<proteinExistence type="predicted"/>
<dbReference type="Pfam" id="PF13304">
    <property type="entry name" value="AAA_21"/>
    <property type="match status" value="1"/>
</dbReference>
<name>A0AAW8DS05_9BURK</name>
<dbReference type="InterPro" id="IPR038729">
    <property type="entry name" value="Rad50/SbcC_AAA"/>
</dbReference>
<evidence type="ECO:0000313" key="4">
    <source>
        <dbReference type="EMBL" id="MDP9921992.1"/>
    </source>
</evidence>
<dbReference type="InterPro" id="IPR003959">
    <property type="entry name" value="ATPase_AAA_core"/>
</dbReference>
<evidence type="ECO:0000259" key="2">
    <source>
        <dbReference type="Pfam" id="PF13304"/>
    </source>
</evidence>
<feature type="domain" description="ATPase AAA-type core" evidence="2">
    <location>
        <begin position="256"/>
        <end position="343"/>
    </location>
</feature>
<comment type="caution">
    <text evidence="4">The sequence shown here is derived from an EMBL/GenBank/DDBJ whole genome shotgun (WGS) entry which is preliminary data.</text>
</comment>
<dbReference type="PANTHER" id="PTHR32182:SF23">
    <property type="entry name" value="ATP BINDING PROTEIN"/>
    <property type="match status" value="1"/>
</dbReference>
<dbReference type="InterPro" id="IPR027417">
    <property type="entry name" value="P-loop_NTPase"/>
</dbReference>
<dbReference type="Gene3D" id="3.40.50.300">
    <property type="entry name" value="P-loop containing nucleotide triphosphate hydrolases"/>
    <property type="match status" value="1"/>
</dbReference>
<sequence>MRVDSIQLVNYRCHKNLQVNFTSGFNVLVGANGSGKTTILKGVRDSLAGLTLFFPLKQGNMHPLQQQEDVRVSITEVSNRPRFEPNYPVEVIAIGEAFGTESEWTWKKVGAIDNPQVTGNPPGQIWTAQRSLPGSIDTSISTTLPIVVFYGANRQWLQAAPSELQAATERHARADGYEKWWEASLGSAALLGWMISKNLERLQIATETGTSFDEVVDDELSLINSALASAVEGMKGVRYDMRQRSLLVDWDKDLSPGRDPTPFEYLSDGQRAVIYLVADIGRRMCLLNPHLGMDALKKSPGVVLIDELDMHLHPKWQRAITNGLKSAFPAVQFIAASHSPQVLGELRPSEIILLSPDGITRPQVSYGVDSSSVLEEIMGASARPPAIEEKLSNLFSSLERNNLESARKELKALKEEAPGLAELAGAAALLKRKESLGK</sequence>
<dbReference type="EMBL" id="JAUSRR010000002">
    <property type="protein sequence ID" value="MDP9921992.1"/>
    <property type="molecule type" value="Genomic_DNA"/>
</dbReference>
<keyword evidence="4" id="KW-0067">ATP-binding</keyword>
<dbReference type="GO" id="GO:0016887">
    <property type="term" value="F:ATP hydrolysis activity"/>
    <property type="evidence" value="ECO:0007669"/>
    <property type="project" value="InterPro"/>
</dbReference>
<keyword evidence="4" id="KW-0547">Nucleotide-binding</keyword>
<feature type="coiled-coil region" evidence="1">
    <location>
        <begin position="396"/>
        <end position="423"/>
    </location>
</feature>
<dbReference type="RefSeq" id="WP_307635899.1">
    <property type="nucleotide sequence ID" value="NZ_JAUSRR010000002.1"/>
</dbReference>
<feature type="domain" description="Rad50/SbcC-type AAA" evidence="3">
    <location>
        <begin position="5"/>
        <end position="72"/>
    </location>
</feature>
<dbReference type="GO" id="GO:0006302">
    <property type="term" value="P:double-strand break repair"/>
    <property type="evidence" value="ECO:0007669"/>
    <property type="project" value="InterPro"/>
</dbReference>
<gene>
    <name evidence="4" type="ORF">J2W25_001007</name>
</gene>